<gene>
    <name evidence="1" type="ORF">BDW02DRAFT_596979</name>
</gene>
<dbReference type="Gene3D" id="3.30.710.10">
    <property type="entry name" value="Potassium Channel Kv1.1, Chain A"/>
    <property type="match status" value="1"/>
</dbReference>
<evidence type="ECO:0000313" key="2">
    <source>
        <dbReference type="Proteomes" id="UP000800040"/>
    </source>
</evidence>
<keyword evidence="2" id="KW-1185">Reference proteome</keyword>
<dbReference type="OrthoDB" id="5275938at2759"/>
<protein>
    <recommendedName>
        <fullName evidence="3">BTB domain-containing protein</fullName>
    </recommendedName>
</protein>
<accession>A0A6A5KIP4</accession>
<dbReference type="Proteomes" id="UP000800040">
    <property type="component" value="Unassembled WGS sequence"/>
</dbReference>
<evidence type="ECO:0000313" key="1">
    <source>
        <dbReference type="EMBL" id="KAF1835739.1"/>
    </source>
</evidence>
<name>A0A6A5KIP4_9PLEO</name>
<dbReference type="AlphaFoldDB" id="A0A6A5KIP4"/>
<dbReference type="EMBL" id="ML975282">
    <property type="protein sequence ID" value="KAF1835739.1"/>
    <property type="molecule type" value="Genomic_DNA"/>
</dbReference>
<evidence type="ECO:0008006" key="3">
    <source>
        <dbReference type="Google" id="ProtNLM"/>
    </source>
</evidence>
<dbReference type="InterPro" id="IPR011333">
    <property type="entry name" value="SKP1/BTB/POZ_sf"/>
</dbReference>
<reference evidence="1" key="1">
    <citation type="submission" date="2020-01" db="EMBL/GenBank/DDBJ databases">
        <authorList>
            <consortium name="DOE Joint Genome Institute"/>
            <person name="Haridas S."/>
            <person name="Albert R."/>
            <person name="Binder M."/>
            <person name="Bloem J."/>
            <person name="Labutti K."/>
            <person name="Salamov A."/>
            <person name="Andreopoulos B."/>
            <person name="Baker S.E."/>
            <person name="Barry K."/>
            <person name="Bills G."/>
            <person name="Bluhm B.H."/>
            <person name="Cannon C."/>
            <person name="Castanera R."/>
            <person name="Culley D.E."/>
            <person name="Daum C."/>
            <person name="Ezra D."/>
            <person name="Gonzalez J.B."/>
            <person name="Henrissat B."/>
            <person name="Kuo A."/>
            <person name="Liang C."/>
            <person name="Lipzen A."/>
            <person name="Lutzoni F."/>
            <person name="Magnuson J."/>
            <person name="Mondo S."/>
            <person name="Nolan M."/>
            <person name="Ohm R."/>
            <person name="Pangilinan J."/>
            <person name="Park H.-J."/>
            <person name="Ramirez L."/>
            <person name="Alfaro M."/>
            <person name="Sun H."/>
            <person name="Tritt A."/>
            <person name="Yoshinaga Y."/>
            <person name="Zwiers L.-H."/>
            <person name="Turgeon B.G."/>
            <person name="Goodwin S.B."/>
            <person name="Spatafora J.W."/>
            <person name="Crous P.W."/>
            <person name="Grigoriev I.V."/>
        </authorList>
    </citation>
    <scope>NUCLEOTIDE SEQUENCE</scope>
    <source>
        <strain evidence="1">P77</strain>
    </source>
</reference>
<organism evidence="1 2">
    <name type="scientific">Decorospora gaudefroyi</name>
    <dbReference type="NCBI Taxonomy" id="184978"/>
    <lineage>
        <taxon>Eukaryota</taxon>
        <taxon>Fungi</taxon>
        <taxon>Dikarya</taxon>
        <taxon>Ascomycota</taxon>
        <taxon>Pezizomycotina</taxon>
        <taxon>Dothideomycetes</taxon>
        <taxon>Pleosporomycetidae</taxon>
        <taxon>Pleosporales</taxon>
        <taxon>Pleosporineae</taxon>
        <taxon>Pleosporaceae</taxon>
        <taxon>Decorospora</taxon>
    </lineage>
</organism>
<sequence length="167" mass="19301">MDDVLERNIPKFIPSLAFSIARKRSTTSKTIKPPGKNWPRAFEKRQRAYQVSKSIFRHASKAWNTMVSGNWAESNMSEISLPDDSCDVFNIIMFIAHWQFDKLPATLTPRSLVDIALMSDKYDLGHLLRAVAEQKNWLQPYKDNSGAWASDINLQDFTHYNEFRVYG</sequence>
<dbReference type="SUPFAM" id="SSF54695">
    <property type="entry name" value="POZ domain"/>
    <property type="match status" value="1"/>
</dbReference>
<proteinExistence type="predicted"/>